<protein>
    <submittedName>
        <fullName evidence="2">Uncharacterized protein</fullName>
    </submittedName>
</protein>
<keyword evidence="3" id="KW-1185">Reference proteome</keyword>
<dbReference type="EMBL" id="SRLO01000242">
    <property type="protein sequence ID" value="TNN65006.1"/>
    <property type="molecule type" value="Genomic_DNA"/>
</dbReference>
<evidence type="ECO:0000313" key="2">
    <source>
        <dbReference type="EMBL" id="TNN65006.1"/>
    </source>
</evidence>
<comment type="caution">
    <text evidence="2">The sequence shown here is derived from an EMBL/GenBank/DDBJ whole genome shotgun (WGS) entry which is preliminary data.</text>
</comment>
<dbReference type="Proteomes" id="UP000314294">
    <property type="component" value="Unassembled WGS sequence"/>
</dbReference>
<gene>
    <name evidence="2" type="ORF">EYF80_024745</name>
</gene>
<feature type="region of interest" description="Disordered" evidence="1">
    <location>
        <begin position="69"/>
        <end position="103"/>
    </location>
</feature>
<evidence type="ECO:0000256" key="1">
    <source>
        <dbReference type="SAM" id="MobiDB-lite"/>
    </source>
</evidence>
<proteinExistence type="predicted"/>
<accession>A0A4Z2HH04</accession>
<name>A0A4Z2HH04_9TELE</name>
<evidence type="ECO:0000313" key="3">
    <source>
        <dbReference type="Proteomes" id="UP000314294"/>
    </source>
</evidence>
<organism evidence="2 3">
    <name type="scientific">Liparis tanakae</name>
    <name type="common">Tanaka's snailfish</name>
    <dbReference type="NCBI Taxonomy" id="230148"/>
    <lineage>
        <taxon>Eukaryota</taxon>
        <taxon>Metazoa</taxon>
        <taxon>Chordata</taxon>
        <taxon>Craniata</taxon>
        <taxon>Vertebrata</taxon>
        <taxon>Euteleostomi</taxon>
        <taxon>Actinopterygii</taxon>
        <taxon>Neopterygii</taxon>
        <taxon>Teleostei</taxon>
        <taxon>Neoteleostei</taxon>
        <taxon>Acanthomorphata</taxon>
        <taxon>Eupercaria</taxon>
        <taxon>Perciformes</taxon>
        <taxon>Cottioidei</taxon>
        <taxon>Cottales</taxon>
        <taxon>Liparidae</taxon>
        <taxon>Liparis</taxon>
    </lineage>
</organism>
<sequence length="103" mass="11712">MQPQLCPCTHLSRSVGVIADIKDNSLSSFVQRHAGLKETTRSGHGWDSQDLFELWGTLGARSLAWGSSYRAPLPKPEAGQKKKKDRKRVRDEDREKKRKECFS</sequence>
<feature type="compositionally biased region" description="Basic and acidic residues" evidence="1">
    <location>
        <begin position="88"/>
        <end position="103"/>
    </location>
</feature>
<dbReference type="AlphaFoldDB" id="A0A4Z2HH04"/>
<reference evidence="2 3" key="1">
    <citation type="submission" date="2019-03" db="EMBL/GenBank/DDBJ databases">
        <title>First draft genome of Liparis tanakae, snailfish: a comprehensive survey of snailfish specific genes.</title>
        <authorList>
            <person name="Kim W."/>
            <person name="Song I."/>
            <person name="Jeong J.-H."/>
            <person name="Kim D."/>
            <person name="Kim S."/>
            <person name="Ryu S."/>
            <person name="Song J.Y."/>
            <person name="Lee S.K."/>
        </authorList>
    </citation>
    <scope>NUCLEOTIDE SEQUENCE [LARGE SCALE GENOMIC DNA]</scope>
    <source>
        <tissue evidence="2">Muscle</tissue>
    </source>
</reference>